<dbReference type="EMBL" id="CP036200">
    <property type="protein sequence ID" value="QBF84597.1"/>
    <property type="molecule type" value="Genomic_DNA"/>
</dbReference>
<protein>
    <submittedName>
        <fullName evidence="2">DUF2987 domain-containing protein</fullName>
    </submittedName>
</protein>
<dbReference type="AlphaFoldDB" id="A0A411PM37"/>
<feature type="chain" id="PRO_5019298330" evidence="1">
    <location>
        <begin position="27"/>
        <end position="220"/>
    </location>
</feature>
<accession>A0A411PM37</accession>
<feature type="signal peptide" evidence="1">
    <location>
        <begin position="1"/>
        <end position="26"/>
    </location>
</feature>
<dbReference type="InterPro" id="IPR021370">
    <property type="entry name" value="DUF2987"/>
</dbReference>
<keyword evidence="1" id="KW-0732">Signal</keyword>
<evidence type="ECO:0000313" key="2">
    <source>
        <dbReference type="EMBL" id="QBF84597.1"/>
    </source>
</evidence>
<dbReference type="Pfam" id="PF11205">
    <property type="entry name" value="DUF2987"/>
    <property type="match status" value="1"/>
</dbReference>
<dbReference type="Proteomes" id="UP000291106">
    <property type="component" value="Chromosome"/>
</dbReference>
<name>A0A411PM37_9GAMM</name>
<proteinExistence type="predicted"/>
<gene>
    <name evidence="2" type="ORF">EXU30_19410</name>
</gene>
<evidence type="ECO:0000256" key="1">
    <source>
        <dbReference type="SAM" id="SignalP"/>
    </source>
</evidence>
<dbReference type="KEGG" id="smai:EXU30_19410"/>
<reference evidence="2 3" key="1">
    <citation type="submission" date="2019-02" db="EMBL/GenBank/DDBJ databases">
        <title>Shewanella sp. D4-2 isolated from Dokdo Island.</title>
        <authorList>
            <person name="Baek K."/>
        </authorList>
    </citation>
    <scope>NUCLEOTIDE SEQUENCE [LARGE SCALE GENOMIC DNA]</scope>
    <source>
        <strain evidence="2 3">D4-2</strain>
    </source>
</reference>
<sequence>MRKAVIVALSVTGLFTTSLFSSVAYSETISLEYNGFYDKLKRAHKSNHPLVDLVFSVPEKPGCKIVSGDIRTEKQQFPLTYNAEQRLFIPYDPQLKSDRALINLTVDGDGKQCGIAVQVRAKSVKQSYSASELTDLMADMDKLLDSLLGFPMKYFSDPVAGIKLQFESELNSVLIDGKSVELEQSMQGEHYSATLTRELIENAKQVEFSQMPTVISPHLN</sequence>
<evidence type="ECO:0000313" key="3">
    <source>
        <dbReference type="Proteomes" id="UP000291106"/>
    </source>
</evidence>
<keyword evidence="3" id="KW-1185">Reference proteome</keyword>
<dbReference type="OrthoDB" id="6402179at2"/>
<dbReference type="RefSeq" id="WP_130602865.1">
    <property type="nucleotide sequence ID" value="NZ_CP036200.1"/>
</dbReference>
<organism evidence="2 3">
    <name type="scientific">Shewanella maritima</name>
    <dbReference type="NCBI Taxonomy" id="2520507"/>
    <lineage>
        <taxon>Bacteria</taxon>
        <taxon>Pseudomonadati</taxon>
        <taxon>Pseudomonadota</taxon>
        <taxon>Gammaproteobacteria</taxon>
        <taxon>Alteromonadales</taxon>
        <taxon>Shewanellaceae</taxon>
        <taxon>Shewanella</taxon>
    </lineage>
</organism>